<sequence length="416" mass="46689">MRFAYLLLALIVLQYSYCNIVKIPIKKKIIVDNENQAIDPLVNFNNFMYAGEIEVGKNKQKFSVDFDSGSNLLWLTSKNCPTCRQAGYNNYYDCNTSDECEITNNYTQVAYGDGSSVGGFIANVPVGIDGLGQVINSLLLVQETKNSDNLKSDGLMGLGIYDSSNKDNVSFVSKLYQQGLIDKEEFSFYLDFDQNGSELVFGGFDETKVADPSQVFYHPVLLNGQQNSSQRWVFSLKSVSIGEDNMELQKEANFAIVDSGTSLIAIRNDYFSDFIGILRQNFEISTIYAGTRFYRVQCGTKLPDLTFTITDSQGVDRNYSIPSEFYVINVSGICVIGVQPLMEMDIQFILGDVFMRRFVSIFSYQDKTVGLAQSVSTPPNSNQYIKEQNNLIIRLTLISAAIIIVFGLLYKFKNSF</sequence>
<keyword evidence="4" id="KW-0378">Hydrolase</keyword>
<proteinExistence type="inferred from homology"/>
<evidence type="ECO:0000256" key="8">
    <source>
        <dbReference type="SAM" id="SignalP"/>
    </source>
</evidence>
<accession>Q24F65</accession>
<evidence type="ECO:0000313" key="11">
    <source>
        <dbReference type="Proteomes" id="UP000009168"/>
    </source>
</evidence>
<dbReference type="InterPro" id="IPR034164">
    <property type="entry name" value="Pepsin-like_dom"/>
</dbReference>
<dbReference type="HOGENOM" id="CLU_013253_12_0_1"/>
<evidence type="ECO:0000313" key="10">
    <source>
        <dbReference type="EMBL" id="EAS06410.2"/>
    </source>
</evidence>
<dbReference type="EMBL" id="GG662295">
    <property type="protein sequence ID" value="EAS06410.2"/>
    <property type="molecule type" value="Genomic_DNA"/>
</dbReference>
<dbReference type="Pfam" id="PF00026">
    <property type="entry name" value="Asp"/>
    <property type="match status" value="1"/>
</dbReference>
<evidence type="ECO:0000259" key="9">
    <source>
        <dbReference type="PROSITE" id="PS51767"/>
    </source>
</evidence>
<keyword evidence="8" id="KW-0732">Signal</keyword>
<dbReference type="Proteomes" id="UP000009168">
    <property type="component" value="Unassembled WGS sequence"/>
</dbReference>
<evidence type="ECO:0000256" key="2">
    <source>
        <dbReference type="ARBA" id="ARBA00022670"/>
    </source>
</evidence>
<dbReference type="RefSeq" id="XP_001026655.2">
    <property type="nucleotide sequence ID" value="XM_001026655.2"/>
</dbReference>
<dbReference type="STRING" id="312017.Q24F65"/>
<feature type="chain" id="PRO_5004202310" evidence="8">
    <location>
        <begin position="19"/>
        <end position="416"/>
    </location>
</feature>
<dbReference type="AlphaFoldDB" id="Q24F65"/>
<dbReference type="PRINTS" id="PR00792">
    <property type="entry name" value="PEPSIN"/>
</dbReference>
<name>Q24F65_TETTS</name>
<feature type="disulfide bond" evidence="6">
    <location>
        <begin position="298"/>
        <end position="334"/>
    </location>
</feature>
<dbReference type="OrthoDB" id="2747330at2759"/>
<evidence type="ECO:0000256" key="5">
    <source>
        <dbReference type="PIRSR" id="PIRSR601461-1"/>
    </source>
</evidence>
<keyword evidence="6" id="KW-1015">Disulfide bond</keyword>
<dbReference type="InterPro" id="IPR001461">
    <property type="entry name" value="Aspartic_peptidase_A1"/>
</dbReference>
<dbReference type="GeneID" id="7827974"/>
<dbReference type="KEGG" id="tet:TTHERM_01128610"/>
<dbReference type="eggNOG" id="KOG1339">
    <property type="taxonomic scope" value="Eukaryota"/>
</dbReference>
<dbReference type="InterPro" id="IPR033121">
    <property type="entry name" value="PEPTIDASE_A1"/>
</dbReference>
<dbReference type="InterPro" id="IPR021109">
    <property type="entry name" value="Peptidase_aspartic_dom_sf"/>
</dbReference>
<evidence type="ECO:0000256" key="1">
    <source>
        <dbReference type="ARBA" id="ARBA00007447"/>
    </source>
</evidence>
<keyword evidence="11" id="KW-1185">Reference proteome</keyword>
<protein>
    <submittedName>
        <fullName evidence="10">Eukaryotic aspartyl protease</fullName>
    </submittedName>
</protein>
<keyword evidence="2 10" id="KW-0645">Protease</keyword>
<evidence type="ECO:0000256" key="7">
    <source>
        <dbReference type="SAM" id="Phobius"/>
    </source>
</evidence>
<feature type="signal peptide" evidence="8">
    <location>
        <begin position="1"/>
        <end position="18"/>
    </location>
</feature>
<evidence type="ECO:0000256" key="3">
    <source>
        <dbReference type="ARBA" id="ARBA00022750"/>
    </source>
</evidence>
<feature type="active site" evidence="5">
    <location>
        <position position="67"/>
    </location>
</feature>
<evidence type="ECO:0000256" key="4">
    <source>
        <dbReference type="ARBA" id="ARBA00022801"/>
    </source>
</evidence>
<dbReference type="Gene3D" id="2.40.70.10">
    <property type="entry name" value="Acid Proteases"/>
    <property type="match status" value="2"/>
</dbReference>
<dbReference type="PROSITE" id="PS51767">
    <property type="entry name" value="PEPTIDASE_A1"/>
    <property type="match status" value="1"/>
</dbReference>
<keyword evidence="7" id="KW-1133">Transmembrane helix</keyword>
<keyword evidence="7" id="KW-0812">Transmembrane</keyword>
<dbReference type="PANTHER" id="PTHR47966">
    <property type="entry name" value="BETA-SITE APP-CLEAVING ENZYME, ISOFORM A-RELATED"/>
    <property type="match status" value="1"/>
</dbReference>
<dbReference type="SUPFAM" id="SSF50630">
    <property type="entry name" value="Acid proteases"/>
    <property type="match status" value="1"/>
</dbReference>
<dbReference type="CDD" id="cd05471">
    <property type="entry name" value="pepsin_like"/>
    <property type="match status" value="1"/>
</dbReference>
<comment type="similarity">
    <text evidence="1">Belongs to the peptidase A1 family.</text>
</comment>
<dbReference type="InParanoid" id="Q24F65"/>
<dbReference type="GO" id="GO:0006508">
    <property type="term" value="P:proteolysis"/>
    <property type="evidence" value="ECO:0007669"/>
    <property type="project" value="UniProtKB-KW"/>
</dbReference>
<organism evidence="10 11">
    <name type="scientific">Tetrahymena thermophila (strain SB210)</name>
    <dbReference type="NCBI Taxonomy" id="312017"/>
    <lineage>
        <taxon>Eukaryota</taxon>
        <taxon>Sar</taxon>
        <taxon>Alveolata</taxon>
        <taxon>Ciliophora</taxon>
        <taxon>Intramacronucleata</taxon>
        <taxon>Oligohymenophorea</taxon>
        <taxon>Hymenostomatida</taxon>
        <taxon>Tetrahymenina</taxon>
        <taxon>Tetrahymenidae</taxon>
        <taxon>Tetrahymena</taxon>
    </lineage>
</organism>
<reference evidence="11" key="1">
    <citation type="journal article" date="2006" name="PLoS Biol.">
        <title>Macronuclear genome sequence of the ciliate Tetrahymena thermophila, a model eukaryote.</title>
        <authorList>
            <person name="Eisen J.A."/>
            <person name="Coyne R.S."/>
            <person name="Wu M."/>
            <person name="Wu D."/>
            <person name="Thiagarajan M."/>
            <person name="Wortman J.R."/>
            <person name="Badger J.H."/>
            <person name="Ren Q."/>
            <person name="Amedeo P."/>
            <person name="Jones K.M."/>
            <person name="Tallon L.J."/>
            <person name="Delcher A.L."/>
            <person name="Salzberg S.L."/>
            <person name="Silva J.C."/>
            <person name="Haas B.J."/>
            <person name="Majoros W.H."/>
            <person name="Farzad M."/>
            <person name="Carlton J.M."/>
            <person name="Smith R.K. Jr."/>
            <person name="Garg J."/>
            <person name="Pearlman R.E."/>
            <person name="Karrer K.M."/>
            <person name="Sun L."/>
            <person name="Manning G."/>
            <person name="Elde N.C."/>
            <person name="Turkewitz A.P."/>
            <person name="Asai D.J."/>
            <person name="Wilkes D.E."/>
            <person name="Wang Y."/>
            <person name="Cai H."/>
            <person name="Collins K."/>
            <person name="Stewart B.A."/>
            <person name="Lee S.R."/>
            <person name="Wilamowska K."/>
            <person name="Weinberg Z."/>
            <person name="Ruzzo W.L."/>
            <person name="Wloga D."/>
            <person name="Gaertig J."/>
            <person name="Frankel J."/>
            <person name="Tsao C.-C."/>
            <person name="Gorovsky M.A."/>
            <person name="Keeling P.J."/>
            <person name="Waller R.F."/>
            <person name="Patron N.J."/>
            <person name="Cherry J.M."/>
            <person name="Stover N.A."/>
            <person name="Krieger C.J."/>
            <person name="del Toro C."/>
            <person name="Ryder H.F."/>
            <person name="Williamson S.C."/>
            <person name="Barbeau R.A."/>
            <person name="Hamilton E.P."/>
            <person name="Orias E."/>
        </authorList>
    </citation>
    <scope>NUCLEOTIDE SEQUENCE [LARGE SCALE GENOMIC DNA]</scope>
    <source>
        <strain evidence="11">SB210</strain>
    </source>
</reference>
<feature type="transmembrane region" description="Helical" evidence="7">
    <location>
        <begin position="391"/>
        <end position="410"/>
    </location>
</feature>
<keyword evidence="7" id="KW-0472">Membrane</keyword>
<evidence type="ECO:0000256" key="6">
    <source>
        <dbReference type="PIRSR" id="PIRSR601461-2"/>
    </source>
</evidence>
<gene>
    <name evidence="10" type="ORF">TTHERM_01128610</name>
</gene>
<dbReference type="PANTHER" id="PTHR47966:SF51">
    <property type="entry name" value="BETA-SITE APP-CLEAVING ENZYME, ISOFORM A-RELATED"/>
    <property type="match status" value="1"/>
</dbReference>
<keyword evidence="3" id="KW-0064">Aspartyl protease</keyword>
<dbReference type="GO" id="GO:0004190">
    <property type="term" value="F:aspartic-type endopeptidase activity"/>
    <property type="evidence" value="ECO:0007669"/>
    <property type="project" value="UniProtKB-KW"/>
</dbReference>
<feature type="domain" description="Peptidase A1" evidence="9">
    <location>
        <begin position="49"/>
        <end position="372"/>
    </location>
</feature>
<feature type="active site" evidence="5">
    <location>
        <position position="258"/>
    </location>
</feature>